<sequence length="181" mass="20628">MSWEEALDYCRSIASTSGLLRIESKDDQIETERELKRKKISGPVWVGLRQSRLFGFWIWYNRLHLGPWTNWKDGSAPEHQISEHCGALEKVNGQYKCEMNEVRHNETRRNGSNCSAQRYPFGRIFNTRSGNTGSNSPVDSETKSGTFIKTSPKCVTDDMPSAFHTLSRCVRTRGEKPLGAL</sequence>
<reference evidence="3 4" key="1">
    <citation type="submission" date="2018-03" db="EMBL/GenBank/DDBJ databases">
        <title>Draft genome sequence of Rohu Carp (Labeo rohita).</title>
        <authorList>
            <person name="Das P."/>
            <person name="Kushwaha B."/>
            <person name="Joshi C.G."/>
            <person name="Kumar D."/>
            <person name="Nagpure N.S."/>
            <person name="Sahoo L."/>
            <person name="Das S.P."/>
            <person name="Bit A."/>
            <person name="Patnaik S."/>
            <person name="Meher P.K."/>
            <person name="Jayasankar P."/>
            <person name="Koringa P.G."/>
            <person name="Patel N.V."/>
            <person name="Hinsu A.T."/>
            <person name="Kumar R."/>
            <person name="Pandey M."/>
            <person name="Agarwal S."/>
            <person name="Srivastava S."/>
            <person name="Singh M."/>
            <person name="Iquebal M.A."/>
            <person name="Jaiswal S."/>
            <person name="Angadi U.B."/>
            <person name="Kumar N."/>
            <person name="Raza M."/>
            <person name="Shah T.M."/>
            <person name="Rai A."/>
            <person name="Jena J.K."/>
        </authorList>
    </citation>
    <scope>NUCLEOTIDE SEQUENCE [LARGE SCALE GENOMIC DNA]</scope>
    <source>
        <strain evidence="3">DASCIFA01</strain>
        <tissue evidence="3">Testis</tissue>
    </source>
</reference>
<feature type="domain" description="C-type lectin" evidence="2">
    <location>
        <begin position="1"/>
        <end position="96"/>
    </location>
</feature>
<keyword evidence="4" id="KW-1185">Reference proteome</keyword>
<dbReference type="AlphaFoldDB" id="A0A498N2C6"/>
<organism evidence="3 4">
    <name type="scientific">Labeo rohita</name>
    <name type="common">Indian major carp</name>
    <name type="synonym">Cyprinus rohita</name>
    <dbReference type="NCBI Taxonomy" id="84645"/>
    <lineage>
        <taxon>Eukaryota</taxon>
        <taxon>Metazoa</taxon>
        <taxon>Chordata</taxon>
        <taxon>Craniata</taxon>
        <taxon>Vertebrata</taxon>
        <taxon>Euteleostomi</taxon>
        <taxon>Actinopterygii</taxon>
        <taxon>Neopterygii</taxon>
        <taxon>Teleostei</taxon>
        <taxon>Ostariophysi</taxon>
        <taxon>Cypriniformes</taxon>
        <taxon>Cyprinidae</taxon>
        <taxon>Labeoninae</taxon>
        <taxon>Labeonini</taxon>
        <taxon>Labeo</taxon>
    </lineage>
</organism>
<dbReference type="InterPro" id="IPR001304">
    <property type="entry name" value="C-type_lectin-like"/>
</dbReference>
<dbReference type="Gene3D" id="3.10.100.10">
    <property type="entry name" value="Mannose-Binding Protein A, subunit A"/>
    <property type="match status" value="1"/>
</dbReference>
<proteinExistence type="predicted"/>
<accession>A0A498N2C6</accession>
<dbReference type="Proteomes" id="UP000290572">
    <property type="component" value="Unassembled WGS sequence"/>
</dbReference>
<evidence type="ECO:0000313" key="4">
    <source>
        <dbReference type="Proteomes" id="UP000290572"/>
    </source>
</evidence>
<dbReference type="Pfam" id="PF00059">
    <property type="entry name" value="Lectin_C"/>
    <property type="match status" value="1"/>
</dbReference>
<dbReference type="CDD" id="cd00037">
    <property type="entry name" value="CLECT"/>
    <property type="match status" value="1"/>
</dbReference>
<feature type="region of interest" description="Disordered" evidence="1">
    <location>
        <begin position="125"/>
        <end position="144"/>
    </location>
</feature>
<dbReference type="EMBL" id="QBIY01012574">
    <property type="protein sequence ID" value="RXN22927.1"/>
    <property type="molecule type" value="Genomic_DNA"/>
</dbReference>
<feature type="compositionally biased region" description="Polar residues" evidence="1">
    <location>
        <begin position="126"/>
        <end position="144"/>
    </location>
</feature>
<evidence type="ECO:0000256" key="1">
    <source>
        <dbReference type="SAM" id="MobiDB-lite"/>
    </source>
</evidence>
<dbReference type="SUPFAM" id="SSF56436">
    <property type="entry name" value="C-type lectin-like"/>
    <property type="match status" value="1"/>
</dbReference>
<evidence type="ECO:0000313" key="3">
    <source>
        <dbReference type="EMBL" id="RXN22927.1"/>
    </source>
</evidence>
<comment type="caution">
    <text evidence="3">The sequence shown here is derived from an EMBL/GenBank/DDBJ whole genome shotgun (WGS) entry which is preliminary data.</text>
</comment>
<dbReference type="PROSITE" id="PS50041">
    <property type="entry name" value="C_TYPE_LECTIN_2"/>
    <property type="match status" value="1"/>
</dbReference>
<keyword evidence="3" id="KW-0675">Receptor</keyword>
<dbReference type="STRING" id="84645.A0A498N2C6"/>
<gene>
    <name evidence="3" type="ORF">ROHU_023216</name>
</gene>
<dbReference type="InterPro" id="IPR016187">
    <property type="entry name" value="CTDL_fold"/>
</dbReference>
<dbReference type="InterPro" id="IPR016186">
    <property type="entry name" value="C-type_lectin-like/link_sf"/>
</dbReference>
<evidence type="ECO:0000259" key="2">
    <source>
        <dbReference type="PROSITE" id="PS50041"/>
    </source>
</evidence>
<protein>
    <submittedName>
        <fullName evidence="3">Macrophage mannose receptor 1-like protein</fullName>
    </submittedName>
</protein>
<name>A0A498N2C6_LABRO</name>